<keyword evidence="5" id="KW-0812">Transmembrane</keyword>
<evidence type="ECO:0000313" key="8">
    <source>
        <dbReference type="Proteomes" id="UP000694568"/>
    </source>
</evidence>
<feature type="domain" description="THD" evidence="6">
    <location>
        <begin position="43"/>
        <end position="187"/>
    </location>
</feature>
<protein>
    <recommendedName>
        <fullName evidence="6">THD domain-containing protein</fullName>
    </recommendedName>
</protein>
<evidence type="ECO:0000256" key="1">
    <source>
        <dbReference type="ARBA" id="ARBA00004370"/>
    </source>
</evidence>
<dbReference type="GO" id="GO:0005125">
    <property type="term" value="F:cytokine activity"/>
    <property type="evidence" value="ECO:0007669"/>
    <property type="project" value="UniProtKB-KW"/>
</dbReference>
<dbReference type="SMART" id="SM00207">
    <property type="entry name" value="TNF"/>
    <property type="match status" value="1"/>
</dbReference>
<evidence type="ECO:0000256" key="4">
    <source>
        <dbReference type="ARBA" id="ARBA00023136"/>
    </source>
</evidence>
<reference evidence="7" key="1">
    <citation type="submission" date="2025-08" db="UniProtKB">
        <authorList>
            <consortium name="Ensembl"/>
        </authorList>
    </citation>
    <scope>IDENTIFICATION</scope>
</reference>
<dbReference type="GO" id="GO:0005615">
    <property type="term" value="C:extracellular space"/>
    <property type="evidence" value="ECO:0007669"/>
    <property type="project" value="UniProtKB-KW"/>
</dbReference>
<proteinExistence type="inferred from homology"/>
<dbReference type="Gene3D" id="2.60.120.40">
    <property type="match status" value="1"/>
</dbReference>
<dbReference type="SUPFAM" id="SSF49842">
    <property type="entry name" value="TNF-like"/>
    <property type="match status" value="1"/>
</dbReference>
<dbReference type="GO" id="GO:0006955">
    <property type="term" value="P:immune response"/>
    <property type="evidence" value="ECO:0007669"/>
    <property type="project" value="InterPro"/>
</dbReference>
<dbReference type="PANTHER" id="PTHR11471">
    <property type="entry name" value="TUMOR NECROSIS FACTOR FAMILY MEMBER"/>
    <property type="match status" value="1"/>
</dbReference>
<dbReference type="Ensembl" id="ENSSLUT00000007043.1">
    <property type="protein sequence ID" value="ENSSLUP00000006870.1"/>
    <property type="gene ID" value="ENSSLUG00000003050.1"/>
</dbReference>
<comment type="similarity">
    <text evidence="2">Belongs to the tumor necrosis factor family.</text>
</comment>
<dbReference type="Pfam" id="PF00229">
    <property type="entry name" value="TNF"/>
    <property type="match status" value="1"/>
</dbReference>
<evidence type="ECO:0000256" key="3">
    <source>
        <dbReference type="ARBA" id="ARBA00022514"/>
    </source>
</evidence>
<dbReference type="PANTHER" id="PTHR11471:SF23">
    <property type="entry name" value="TUMOR NECROSIS FACTOR"/>
    <property type="match status" value="1"/>
</dbReference>
<sequence>MEGQSRSSTKYLLLQVWCGILTVAMVVMAALFISIKPKSTEVSTSLLNHQITSKLCCFSGSSFSYIQLKKSFDRHLWEESTPKCHSCSLVLLNDSIHCNDNGLYFIYAQVTFNKPKKSQTKSVILKRNATPGKREKTLVEGTFPNTTEGTVWVAKTVRLTEGDSVSLNITDDFQADSTSTFWGAYQLH</sequence>
<keyword evidence="8" id="KW-1185">Reference proteome</keyword>
<dbReference type="GeneTree" id="ENSGT00940000171828"/>
<evidence type="ECO:0000313" key="7">
    <source>
        <dbReference type="Ensembl" id="ENSSLUP00000006870.1"/>
    </source>
</evidence>
<dbReference type="InterPro" id="IPR006052">
    <property type="entry name" value="TNF_dom"/>
</dbReference>
<dbReference type="PROSITE" id="PS50049">
    <property type="entry name" value="THD_2"/>
    <property type="match status" value="1"/>
</dbReference>
<dbReference type="GO" id="GO:0005164">
    <property type="term" value="F:tumor necrosis factor receptor binding"/>
    <property type="evidence" value="ECO:0007669"/>
    <property type="project" value="InterPro"/>
</dbReference>
<evidence type="ECO:0000259" key="6">
    <source>
        <dbReference type="PROSITE" id="PS50049"/>
    </source>
</evidence>
<name>A0A8C9X8K1_SANLU</name>
<accession>A0A8C9X8K1</accession>
<feature type="transmembrane region" description="Helical" evidence="5">
    <location>
        <begin position="12"/>
        <end position="35"/>
    </location>
</feature>
<evidence type="ECO:0000256" key="5">
    <source>
        <dbReference type="SAM" id="Phobius"/>
    </source>
</evidence>
<dbReference type="InterPro" id="IPR008983">
    <property type="entry name" value="Tumour_necrosis_fac-like_dom"/>
</dbReference>
<dbReference type="AlphaFoldDB" id="A0A8C9X8K1"/>
<comment type="subcellular location">
    <subcellularLocation>
        <location evidence="1">Membrane</location>
    </subcellularLocation>
</comment>
<keyword evidence="5" id="KW-1133">Transmembrane helix</keyword>
<dbReference type="GO" id="GO:0016020">
    <property type="term" value="C:membrane"/>
    <property type="evidence" value="ECO:0007669"/>
    <property type="project" value="UniProtKB-SubCell"/>
</dbReference>
<evidence type="ECO:0000256" key="2">
    <source>
        <dbReference type="ARBA" id="ARBA00008670"/>
    </source>
</evidence>
<organism evidence="7 8">
    <name type="scientific">Sander lucioperca</name>
    <name type="common">Pike-perch</name>
    <name type="synonym">Perca lucioperca</name>
    <dbReference type="NCBI Taxonomy" id="283035"/>
    <lineage>
        <taxon>Eukaryota</taxon>
        <taxon>Metazoa</taxon>
        <taxon>Chordata</taxon>
        <taxon>Craniata</taxon>
        <taxon>Vertebrata</taxon>
        <taxon>Euteleostomi</taxon>
        <taxon>Actinopterygii</taxon>
        <taxon>Neopterygii</taxon>
        <taxon>Teleostei</taxon>
        <taxon>Neoteleostei</taxon>
        <taxon>Acanthomorphata</taxon>
        <taxon>Eupercaria</taxon>
        <taxon>Perciformes</taxon>
        <taxon>Percoidei</taxon>
        <taxon>Percidae</taxon>
        <taxon>Luciopercinae</taxon>
        <taxon>Sander</taxon>
    </lineage>
</organism>
<reference evidence="7" key="2">
    <citation type="submission" date="2025-09" db="UniProtKB">
        <authorList>
            <consortium name="Ensembl"/>
        </authorList>
    </citation>
    <scope>IDENTIFICATION</scope>
</reference>
<keyword evidence="4 5" id="KW-0472">Membrane</keyword>
<keyword evidence="3" id="KW-0202">Cytokine</keyword>
<dbReference type="Proteomes" id="UP000694568">
    <property type="component" value="Unplaced"/>
</dbReference>